<evidence type="ECO:0000313" key="2">
    <source>
        <dbReference type="Proteomes" id="UP000189055"/>
    </source>
</evidence>
<dbReference type="SUPFAM" id="SSF158837">
    <property type="entry name" value="AGR C 984p-like"/>
    <property type="match status" value="1"/>
</dbReference>
<dbReference type="Pfam" id="PF06748">
    <property type="entry name" value="DUF1217"/>
    <property type="match status" value="1"/>
</dbReference>
<evidence type="ECO:0008006" key="3">
    <source>
        <dbReference type="Google" id="ProtNLM"/>
    </source>
</evidence>
<evidence type="ECO:0000313" key="1">
    <source>
        <dbReference type="EMBL" id="AQT06730.1"/>
    </source>
</evidence>
<keyword evidence="1" id="KW-0614">Plasmid</keyword>
<geneLocation type="plasmid" evidence="2">
    <name>pac1084_1</name>
</geneLocation>
<dbReference type="Proteomes" id="UP000189055">
    <property type="component" value="Plasmid pAC1084_1"/>
</dbReference>
<gene>
    <name evidence="1" type="ORF">A0U91_15020</name>
</gene>
<sequence>MTISGISPVSQYLTAEKDEARAAQTYAKTDPTTGREVADFENKAPTITTADGLIKDYTANQVVLGAYNLKTLANESAIERDLLTQDPSASSSLSKKAGKATWTNLATALSAMGEGKGTAAATPFTSDLISSTVNSFELSQYESSKDLAKSGVGNALYFTRVMNSGKVTTLNQLMSDPTLLKVAIVVSGYNPDQFGALDFRQQQSILEKKVDMKAFSTPKGVEKYAEQYLTGIQMNPDYIDNDQPNTLLDLFGSDEDDGILALFGGS</sequence>
<proteinExistence type="predicted"/>
<dbReference type="AlphaFoldDB" id="A0A1U9LKB7"/>
<dbReference type="EMBL" id="CP014688">
    <property type="protein sequence ID" value="AQT06730.1"/>
    <property type="molecule type" value="Genomic_DNA"/>
</dbReference>
<organism evidence="1 2">
    <name type="scientific">Acetobacter persici</name>
    <dbReference type="NCBI Taxonomy" id="1076596"/>
    <lineage>
        <taxon>Bacteria</taxon>
        <taxon>Pseudomonadati</taxon>
        <taxon>Pseudomonadota</taxon>
        <taxon>Alphaproteobacteria</taxon>
        <taxon>Acetobacterales</taxon>
        <taxon>Acetobacteraceae</taxon>
        <taxon>Acetobacter</taxon>
    </lineage>
</organism>
<dbReference type="Gene3D" id="1.10.3700.10">
    <property type="entry name" value="AGR C 984p-like"/>
    <property type="match status" value="1"/>
</dbReference>
<dbReference type="InterPro" id="IPR010626">
    <property type="entry name" value="DUF1217"/>
</dbReference>
<name>A0A1U9LKB7_9PROT</name>
<accession>A0A1U9LKB7</accession>
<protein>
    <recommendedName>
        <fullName evidence="3">DUF1217 domain-containing protein</fullName>
    </recommendedName>
</protein>
<dbReference type="KEGG" id="aper:A0U91_15020"/>
<dbReference type="InterPro" id="IPR023157">
    <property type="entry name" value="AGR-C-984p-like_sf"/>
</dbReference>
<dbReference type="RefSeq" id="WP_077932357.1">
    <property type="nucleotide sequence ID" value="NZ_CP014688.1"/>
</dbReference>
<reference evidence="1 2" key="1">
    <citation type="submission" date="2016-03" db="EMBL/GenBank/DDBJ databases">
        <title>Acetic acid bacteria sequencing.</title>
        <authorList>
            <person name="Brandt J."/>
            <person name="Jakob F."/>
            <person name="Vogel R.F."/>
        </authorList>
    </citation>
    <scope>NUCLEOTIDE SEQUENCE [LARGE SCALE GENOMIC DNA]</scope>
    <source>
        <strain evidence="1 2">TMW2.1084</strain>
        <plasmid evidence="2">pac1084_1</plasmid>
    </source>
</reference>